<dbReference type="EMBL" id="CM029052">
    <property type="protein sequence ID" value="KAG2559178.1"/>
    <property type="molecule type" value="Genomic_DNA"/>
</dbReference>
<dbReference type="PANTHER" id="PTHR46146">
    <property type="entry name" value="SERINE/THREONINE-PROTEIN KINASE-LIKE PROTEIN CCR4"/>
    <property type="match status" value="1"/>
</dbReference>
<protein>
    <recommendedName>
        <fullName evidence="2">Protein kinase domain-containing protein</fullName>
    </recommendedName>
</protein>
<gene>
    <name evidence="3" type="ORF">PVAP13_8NG295384</name>
</gene>
<dbReference type="InterPro" id="IPR059179">
    <property type="entry name" value="MLKL-like_MCAfunc"/>
</dbReference>
<dbReference type="Gene3D" id="3.30.200.20">
    <property type="entry name" value="Phosphorylase Kinase, domain 1"/>
    <property type="match status" value="1"/>
</dbReference>
<keyword evidence="1" id="KW-0547">Nucleotide-binding</keyword>
<dbReference type="GO" id="GO:0005524">
    <property type="term" value="F:ATP binding"/>
    <property type="evidence" value="ECO:0007669"/>
    <property type="project" value="UniProtKB-UniRule"/>
</dbReference>
<dbReference type="InterPro" id="IPR011009">
    <property type="entry name" value="Kinase-like_dom_sf"/>
</dbReference>
<dbReference type="InterPro" id="IPR017441">
    <property type="entry name" value="Protein_kinase_ATP_BS"/>
</dbReference>
<dbReference type="SUPFAM" id="SSF56112">
    <property type="entry name" value="Protein kinase-like (PK-like)"/>
    <property type="match status" value="1"/>
</dbReference>
<evidence type="ECO:0000313" key="4">
    <source>
        <dbReference type="Proteomes" id="UP000823388"/>
    </source>
</evidence>
<name>A0A8T0PE40_PANVG</name>
<dbReference type="Gene3D" id="1.20.930.20">
    <property type="entry name" value="Adaptor protein Cbl, N-terminal domain"/>
    <property type="match status" value="1"/>
</dbReference>
<dbReference type="GO" id="GO:0004672">
    <property type="term" value="F:protein kinase activity"/>
    <property type="evidence" value="ECO:0007669"/>
    <property type="project" value="InterPro"/>
</dbReference>
<dbReference type="CDD" id="cd21037">
    <property type="entry name" value="MLKL_NTD"/>
    <property type="match status" value="1"/>
</dbReference>
<reference evidence="3" key="1">
    <citation type="submission" date="2020-05" db="EMBL/GenBank/DDBJ databases">
        <title>WGS assembly of Panicum virgatum.</title>
        <authorList>
            <person name="Lovell J.T."/>
            <person name="Jenkins J."/>
            <person name="Shu S."/>
            <person name="Juenger T.E."/>
            <person name="Schmutz J."/>
        </authorList>
    </citation>
    <scope>NUCLEOTIDE SEQUENCE</scope>
    <source>
        <strain evidence="3">AP13</strain>
    </source>
</reference>
<dbReference type="PROSITE" id="PS50011">
    <property type="entry name" value="PROTEIN_KINASE_DOM"/>
    <property type="match status" value="1"/>
</dbReference>
<proteinExistence type="predicted"/>
<feature type="domain" description="Protein kinase" evidence="2">
    <location>
        <begin position="144"/>
        <end position="233"/>
    </location>
</feature>
<dbReference type="PROSITE" id="PS00107">
    <property type="entry name" value="PROTEIN_KINASE_ATP"/>
    <property type="match status" value="1"/>
</dbReference>
<keyword evidence="1" id="KW-0067">ATP-binding</keyword>
<dbReference type="AlphaFoldDB" id="A0A8T0PE40"/>
<dbReference type="GO" id="GO:0007166">
    <property type="term" value="P:cell surface receptor signaling pathway"/>
    <property type="evidence" value="ECO:0007669"/>
    <property type="project" value="InterPro"/>
</dbReference>
<evidence type="ECO:0000313" key="3">
    <source>
        <dbReference type="EMBL" id="KAG2559178.1"/>
    </source>
</evidence>
<dbReference type="PANTHER" id="PTHR46146:SF17">
    <property type="entry name" value="PROTEIN KINASE DOMAIN-CONTAINING PROTEIN"/>
    <property type="match status" value="1"/>
</dbReference>
<evidence type="ECO:0000259" key="2">
    <source>
        <dbReference type="PROSITE" id="PS50011"/>
    </source>
</evidence>
<comment type="caution">
    <text evidence="3">The sequence shown here is derived from an EMBL/GenBank/DDBJ whole genome shotgun (WGS) entry which is preliminary data.</text>
</comment>
<dbReference type="InterPro" id="IPR036537">
    <property type="entry name" value="Adaptor_Cbl_N_dom_sf"/>
</dbReference>
<evidence type="ECO:0000256" key="1">
    <source>
        <dbReference type="PROSITE-ProRule" id="PRU10141"/>
    </source>
</evidence>
<accession>A0A8T0PE40</accession>
<dbReference type="Proteomes" id="UP000823388">
    <property type="component" value="Chromosome 8N"/>
</dbReference>
<feature type="binding site" evidence="1">
    <location>
        <position position="173"/>
    </location>
    <ligand>
        <name>ATP</name>
        <dbReference type="ChEBI" id="CHEBI:30616"/>
    </ligand>
</feature>
<keyword evidence="4" id="KW-1185">Reference proteome</keyword>
<sequence>MMNDSLAMSGALEDLEESLRRGLELVMACRERSAFRHLISAGNLSRQLRRVKEDILNKVMLASFAINAHTTIVLLTFEAGGHPPLRLQEDTGVIQTSHSGHSTNDARSKLNDKRNNVLAEAPFPPLLGLREFKLSELEAATSNFSHDNIIGRGGGSIVYKGVLNNGYMVAIKKILDPARFDWARTLDTHLLVSKLQHKNIVKILGYVNHEVRTTSPSVACREGQVIKTEFFLG</sequence>
<dbReference type="InterPro" id="IPR000719">
    <property type="entry name" value="Prot_kinase_dom"/>
</dbReference>
<organism evidence="3 4">
    <name type="scientific">Panicum virgatum</name>
    <name type="common">Blackwell switchgrass</name>
    <dbReference type="NCBI Taxonomy" id="38727"/>
    <lineage>
        <taxon>Eukaryota</taxon>
        <taxon>Viridiplantae</taxon>
        <taxon>Streptophyta</taxon>
        <taxon>Embryophyta</taxon>
        <taxon>Tracheophyta</taxon>
        <taxon>Spermatophyta</taxon>
        <taxon>Magnoliopsida</taxon>
        <taxon>Liliopsida</taxon>
        <taxon>Poales</taxon>
        <taxon>Poaceae</taxon>
        <taxon>PACMAD clade</taxon>
        <taxon>Panicoideae</taxon>
        <taxon>Panicodae</taxon>
        <taxon>Paniceae</taxon>
        <taxon>Panicinae</taxon>
        <taxon>Panicum</taxon>
        <taxon>Panicum sect. Hiantes</taxon>
    </lineage>
</organism>